<name>A0A512DI93_9PROT</name>
<proteinExistence type="inferred from homology"/>
<dbReference type="RefSeq" id="WP_084720422.1">
    <property type="nucleotide sequence ID" value="NZ_BJYZ01000002.1"/>
</dbReference>
<evidence type="ECO:0000256" key="3">
    <source>
        <dbReference type="RuleBase" id="RU361153"/>
    </source>
</evidence>
<organism evidence="6 7">
    <name type="scientific">Skermanella aerolata</name>
    <dbReference type="NCBI Taxonomy" id="393310"/>
    <lineage>
        <taxon>Bacteria</taxon>
        <taxon>Pseudomonadati</taxon>
        <taxon>Pseudomonadota</taxon>
        <taxon>Alphaproteobacteria</taxon>
        <taxon>Rhodospirillales</taxon>
        <taxon>Azospirillaceae</taxon>
        <taxon>Skermanella</taxon>
    </lineage>
</organism>
<dbReference type="EMBL" id="BJYZ01000002">
    <property type="protein sequence ID" value="GEO36201.1"/>
    <property type="molecule type" value="Genomic_DNA"/>
</dbReference>
<dbReference type="OrthoDB" id="7366341at2"/>
<dbReference type="AlphaFoldDB" id="A0A512DI93"/>
<dbReference type="Gene3D" id="3.20.20.80">
    <property type="entry name" value="Glycosidases"/>
    <property type="match status" value="1"/>
</dbReference>
<keyword evidence="7" id="KW-1185">Reference proteome</keyword>
<feature type="region of interest" description="Disordered" evidence="4">
    <location>
        <begin position="316"/>
        <end position="348"/>
    </location>
</feature>
<dbReference type="SUPFAM" id="SSF51445">
    <property type="entry name" value="(Trans)glycosidases"/>
    <property type="match status" value="1"/>
</dbReference>
<dbReference type="InterPro" id="IPR018511">
    <property type="entry name" value="Hemolysin-typ_Ca-bd_CS"/>
</dbReference>
<evidence type="ECO:0000256" key="1">
    <source>
        <dbReference type="ARBA" id="ARBA00022801"/>
    </source>
</evidence>
<dbReference type="Pfam" id="PF00353">
    <property type="entry name" value="HemolysinCabind"/>
    <property type="match status" value="1"/>
</dbReference>
<reference evidence="6 7" key="1">
    <citation type="submission" date="2019-07" db="EMBL/GenBank/DDBJ databases">
        <title>Whole genome shotgun sequence of Skermanella aerolata NBRC 106429.</title>
        <authorList>
            <person name="Hosoyama A."/>
            <person name="Uohara A."/>
            <person name="Ohji S."/>
            <person name="Ichikawa N."/>
        </authorList>
    </citation>
    <scope>NUCLEOTIDE SEQUENCE [LARGE SCALE GENOMIC DNA]</scope>
    <source>
        <strain evidence="6 7">NBRC 106429</strain>
    </source>
</reference>
<evidence type="ECO:0000256" key="2">
    <source>
        <dbReference type="ARBA" id="ARBA00023295"/>
    </source>
</evidence>
<comment type="similarity">
    <text evidence="3">Belongs to the glycosyl hydrolase 5 (cellulase A) family.</text>
</comment>
<evidence type="ECO:0000259" key="5">
    <source>
        <dbReference type="Pfam" id="PF00150"/>
    </source>
</evidence>
<dbReference type="PANTHER" id="PTHR12631:SF10">
    <property type="entry name" value="BETA-XYLOSIDASE-LIKE PROTEIN-RELATED"/>
    <property type="match status" value="1"/>
</dbReference>
<dbReference type="InterPro" id="IPR001547">
    <property type="entry name" value="Glyco_hydro_5"/>
</dbReference>
<dbReference type="PANTHER" id="PTHR12631">
    <property type="entry name" value="ALPHA-L-IDURONIDASE"/>
    <property type="match status" value="1"/>
</dbReference>
<protein>
    <recommendedName>
        <fullName evidence="5">Glycoside hydrolase family 5 domain-containing protein</fullName>
    </recommendedName>
</protein>
<keyword evidence="2 3" id="KW-0326">Glycosidase</keyword>
<dbReference type="InterPro" id="IPR011049">
    <property type="entry name" value="Serralysin-like_metalloprot_C"/>
</dbReference>
<dbReference type="SUPFAM" id="SSF51120">
    <property type="entry name" value="beta-Roll"/>
    <property type="match status" value="1"/>
</dbReference>
<dbReference type="GO" id="GO:0004553">
    <property type="term" value="F:hydrolase activity, hydrolyzing O-glycosyl compounds"/>
    <property type="evidence" value="ECO:0007669"/>
    <property type="project" value="InterPro"/>
</dbReference>
<dbReference type="InterPro" id="IPR051923">
    <property type="entry name" value="Glycosyl_Hydrolase_39"/>
</dbReference>
<comment type="caution">
    <text evidence="6">The sequence shown here is derived from an EMBL/GenBank/DDBJ whole genome shotgun (WGS) entry which is preliminary data.</text>
</comment>
<dbReference type="Pfam" id="PF00150">
    <property type="entry name" value="Cellulase"/>
    <property type="match status" value="1"/>
</dbReference>
<evidence type="ECO:0000256" key="4">
    <source>
        <dbReference type="SAM" id="MobiDB-lite"/>
    </source>
</evidence>
<dbReference type="Proteomes" id="UP000321523">
    <property type="component" value="Unassembled WGS sequence"/>
</dbReference>
<dbReference type="PRINTS" id="PR00313">
    <property type="entry name" value="CABNDNGRPT"/>
</dbReference>
<dbReference type="GO" id="GO:0005509">
    <property type="term" value="F:calcium ion binding"/>
    <property type="evidence" value="ECO:0007669"/>
    <property type="project" value="InterPro"/>
</dbReference>
<gene>
    <name evidence="6" type="ORF">SAE02_03490</name>
</gene>
<accession>A0A512DI93</accession>
<evidence type="ECO:0000313" key="6">
    <source>
        <dbReference type="EMBL" id="GEO36201.1"/>
    </source>
</evidence>
<dbReference type="InterPro" id="IPR001343">
    <property type="entry name" value="Hemolysn_Ca-bd"/>
</dbReference>
<evidence type="ECO:0000313" key="7">
    <source>
        <dbReference type="Proteomes" id="UP000321523"/>
    </source>
</evidence>
<sequence>MATYASPGQLGMATPFGELLGKSDAEMNAEFADYAKLGVDWVRTDIHWGLVKPTSGGAYNWSLPDKVVDAASKHGIKVVAAITDIPGWVDKSLSSSSSQQALAKFASDAAQHFSGKIGHWEILNEQNMTGITPANYTKALQGAYSGIKAADASTTVITGGTAAVPNTGNGLYGATDYLKQMYAAGAKGYFDAVGYHPYSYPLMPNDPAAWNGWEIMEKGMRDTMIANGDSGKQIWMTEFGAPTSGGGAAISQTQQATMIQQATDLAHATSWSGPIMWYSYKDRGGSTSNTENWFGLVGPNGEHKAAYNTFMNIATKDGGTSTAPSTGGSTPSPTTGEQPTFSGTSFTGDQASNTIIGNSLNNTINGAGGNDTIKGGAGNDVLNGGSGNDKLTGGTGTDTFHFTDIASMGRDTILDFQAGDKINLSGIDANSGVSGDQSFKFIGSSWLSKAGDLGFYQDKAANLTYVEGDTNGDGNYDFAITVQGVHAFAGSDFVL</sequence>
<feature type="domain" description="Glycoside hydrolase family 5" evidence="5">
    <location>
        <begin position="26"/>
        <end position="265"/>
    </location>
</feature>
<dbReference type="PROSITE" id="PS00330">
    <property type="entry name" value="HEMOLYSIN_CALCIUM"/>
    <property type="match status" value="2"/>
</dbReference>
<dbReference type="GO" id="GO:0000272">
    <property type="term" value="P:polysaccharide catabolic process"/>
    <property type="evidence" value="ECO:0007669"/>
    <property type="project" value="InterPro"/>
</dbReference>
<feature type="compositionally biased region" description="Low complexity" evidence="4">
    <location>
        <begin position="318"/>
        <end position="340"/>
    </location>
</feature>
<dbReference type="Gene3D" id="2.150.10.10">
    <property type="entry name" value="Serralysin-like metalloprotease, C-terminal"/>
    <property type="match status" value="1"/>
</dbReference>
<keyword evidence="1 3" id="KW-0378">Hydrolase</keyword>
<dbReference type="InterPro" id="IPR017853">
    <property type="entry name" value="GH"/>
</dbReference>